<sequence>MTSVCLPPSFSAATVYCLPKTGSPSSGLDYRPIALLNTDYKIYSRILLQRLQAQLGCLVSPTQYGFVPGRQVHDALDIWSALQARAKTGDFPQAALAVLLDFSKAYDSLDRRFLSLALQRHGFPRALVSAVEALHLGTTARFVVDGDLSTVEEVACGIRQGCPLAPTLFILAADVLYDMLDLDGRLQGLPLSDTTSVTTVGYADDTTVYLDSPDEAPALAECLTSFAAVSGLKVNPAKCTAVFLRRQDPKNPTPSLPFPVAAPDQLVRYLGRQIASAPTAELLWQTSLQHIRARLHLAEIKTTDVLQRVQTPTFSTQLRVVRLPY</sequence>
<feature type="domain" description="Reverse transcriptase" evidence="1">
    <location>
        <begin position="1"/>
        <end position="274"/>
    </location>
</feature>
<name>A0AAD5Q4Z0_PYTIN</name>
<reference evidence="2" key="1">
    <citation type="submission" date="2021-12" db="EMBL/GenBank/DDBJ databases">
        <title>Prjna785345.</title>
        <authorList>
            <person name="Rujirawat T."/>
            <person name="Krajaejun T."/>
        </authorList>
    </citation>
    <scope>NUCLEOTIDE SEQUENCE</scope>
    <source>
        <strain evidence="2">Pi057C3</strain>
    </source>
</reference>
<dbReference type="InterPro" id="IPR000477">
    <property type="entry name" value="RT_dom"/>
</dbReference>
<dbReference type="EMBL" id="JAKCXM010002373">
    <property type="protein sequence ID" value="KAJ0390258.1"/>
    <property type="molecule type" value="Genomic_DNA"/>
</dbReference>
<dbReference type="Proteomes" id="UP001209570">
    <property type="component" value="Unassembled WGS sequence"/>
</dbReference>
<dbReference type="PROSITE" id="PS50878">
    <property type="entry name" value="RT_POL"/>
    <property type="match status" value="1"/>
</dbReference>
<protein>
    <recommendedName>
        <fullName evidence="1">Reverse transcriptase domain-containing protein</fullName>
    </recommendedName>
</protein>
<dbReference type="CDD" id="cd01650">
    <property type="entry name" value="RT_nLTR_like"/>
    <property type="match status" value="1"/>
</dbReference>
<dbReference type="InterPro" id="IPR043502">
    <property type="entry name" value="DNA/RNA_pol_sf"/>
</dbReference>
<evidence type="ECO:0000313" key="2">
    <source>
        <dbReference type="EMBL" id="KAJ0390258.1"/>
    </source>
</evidence>
<organism evidence="2 3">
    <name type="scientific">Pythium insidiosum</name>
    <name type="common">Pythiosis disease agent</name>
    <dbReference type="NCBI Taxonomy" id="114742"/>
    <lineage>
        <taxon>Eukaryota</taxon>
        <taxon>Sar</taxon>
        <taxon>Stramenopiles</taxon>
        <taxon>Oomycota</taxon>
        <taxon>Peronosporomycetes</taxon>
        <taxon>Pythiales</taxon>
        <taxon>Pythiaceae</taxon>
        <taxon>Pythium</taxon>
    </lineage>
</organism>
<evidence type="ECO:0000313" key="3">
    <source>
        <dbReference type="Proteomes" id="UP001209570"/>
    </source>
</evidence>
<keyword evidence="3" id="KW-1185">Reference proteome</keyword>
<accession>A0AAD5Q4Z0</accession>
<dbReference type="PANTHER" id="PTHR19446">
    <property type="entry name" value="REVERSE TRANSCRIPTASES"/>
    <property type="match status" value="1"/>
</dbReference>
<dbReference type="Pfam" id="PF00078">
    <property type="entry name" value="RVT_1"/>
    <property type="match status" value="1"/>
</dbReference>
<evidence type="ECO:0000259" key="1">
    <source>
        <dbReference type="PROSITE" id="PS50878"/>
    </source>
</evidence>
<dbReference type="AlphaFoldDB" id="A0AAD5Q4Z0"/>
<gene>
    <name evidence="2" type="ORF">P43SY_010837</name>
</gene>
<proteinExistence type="predicted"/>
<dbReference type="SUPFAM" id="SSF56672">
    <property type="entry name" value="DNA/RNA polymerases"/>
    <property type="match status" value="1"/>
</dbReference>
<comment type="caution">
    <text evidence="2">The sequence shown here is derived from an EMBL/GenBank/DDBJ whole genome shotgun (WGS) entry which is preliminary data.</text>
</comment>